<dbReference type="Pfam" id="PF13407">
    <property type="entry name" value="Peripla_BP_4"/>
    <property type="match status" value="1"/>
</dbReference>
<dbReference type="InterPro" id="IPR050555">
    <property type="entry name" value="Bact_Solute-Bind_Prot2"/>
</dbReference>
<dbReference type="InterPro" id="IPR049784">
    <property type="entry name" value="ChvE-like"/>
</dbReference>
<sequence length="356" mass="38991">MRRKLSLVLILTLLISMFAMTGCGQGGGNLIGVAMPTQSLQRWNQDGENMKKQLEAKGYQVDLQYANNDVNMQIQQIENMITKGCKVLVIASIDGSALTDVLKKAADAKVKVIAYDRLIMQSEHVDYYATFDNFKVGVLQGSYIEEALGLKDGKGPYNIELFAGSPDDNNAYFFNDGAMSVLQKYIDNGQLRIPSGQTEFTKIAIQGWDSAKAQARMDNLITAFYSGGEKLDAVLSPNDSLAIGIIASLDSNGYGTADKPYPVITGQDCDKPNVKAMIEGKQSMSVFKDTRTLAAKVVEMVDALLQGKEAPVNDTKTYNNGVKIVPSYLCEPVFADKNNYKQLLIDSGYYTEADIQ</sequence>
<comment type="subcellular location">
    <subcellularLocation>
        <location evidence="1">Cell envelope</location>
    </subcellularLocation>
</comment>
<feature type="domain" description="Periplasmic binding protein" evidence="4">
    <location>
        <begin position="31"/>
        <end position="309"/>
    </location>
</feature>
<dbReference type="AlphaFoldDB" id="A0A1M6B710"/>
<feature type="signal peptide" evidence="3">
    <location>
        <begin position="1"/>
        <end position="21"/>
    </location>
</feature>
<keyword evidence="5" id="KW-0762">Sugar transport</keyword>
<dbReference type="Proteomes" id="UP000324781">
    <property type="component" value="Unassembled WGS sequence"/>
</dbReference>
<keyword evidence="6" id="KW-1185">Reference proteome</keyword>
<dbReference type="PANTHER" id="PTHR30036">
    <property type="entry name" value="D-XYLOSE-BINDING PERIPLASMIC PROTEIN"/>
    <property type="match status" value="1"/>
</dbReference>
<evidence type="ECO:0000259" key="4">
    <source>
        <dbReference type="Pfam" id="PF13407"/>
    </source>
</evidence>
<keyword evidence="5" id="KW-0813">Transport</keyword>
<evidence type="ECO:0000313" key="6">
    <source>
        <dbReference type="Proteomes" id="UP000324781"/>
    </source>
</evidence>
<dbReference type="OrthoDB" id="9769193at2"/>
<dbReference type="InterPro" id="IPR028082">
    <property type="entry name" value="Peripla_BP_I"/>
</dbReference>
<dbReference type="PANTHER" id="PTHR30036:SF1">
    <property type="entry name" value="D-XYLOSE-BINDING PERIPLASMIC PROTEIN"/>
    <property type="match status" value="1"/>
</dbReference>
<feature type="chain" id="PRO_5038814534" evidence="3">
    <location>
        <begin position="22"/>
        <end position="356"/>
    </location>
</feature>
<dbReference type="Gene3D" id="3.40.50.2300">
    <property type="match status" value="2"/>
</dbReference>
<dbReference type="EMBL" id="FQZP01000002">
    <property type="protein sequence ID" value="SHI44470.1"/>
    <property type="molecule type" value="Genomic_DNA"/>
</dbReference>
<dbReference type="PROSITE" id="PS51257">
    <property type="entry name" value="PROKAR_LIPOPROTEIN"/>
    <property type="match status" value="1"/>
</dbReference>
<evidence type="ECO:0000256" key="1">
    <source>
        <dbReference type="ARBA" id="ARBA00004196"/>
    </source>
</evidence>
<dbReference type="RefSeq" id="WP_149677490.1">
    <property type="nucleotide sequence ID" value="NZ_FQZP01000002.1"/>
</dbReference>
<dbReference type="NCBIfam" id="NF040907">
    <property type="entry name" value="ChvE"/>
    <property type="match status" value="1"/>
</dbReference>
<keyword evidence="2 3" id="KW-0732">Signal</keyword>
<reference evidence="5 6" key="1">
    <citation type="submission" date="2016-11" db="EMBL/GenBank/DDBJ databases">
        <authorList>
            <person name="Varghese N."/>
            <person name="Submissions S."/>
        </authorList>
    </citation>
    <scope>NUCLEOTIDE SEQUENCE [LARGE SCALE GENOMIC DNA]</scope>
    <source>
        <strain evidence="5 6">DSM 19027</strain>
    </source>
</reference>
<evidence type="ECO:0000256" key="3">
    <source>
        <dbReference type="SAM" id="SignalP"/>
    </source>
</evidence>
<evidence type="ECO:0000313" key="5">
    <source>
        <dbReference type="EMBL" id="SHI44470.1"/>
    </source>
</evidence>
<dbReference type="InterPro" id="IPR025997">
    <property type="entry name" value="SBP_2_dom"/>
</dbReference>
<organism evidence="5 6">
    <name type="scientific">Thermoclostridium caenicola</name>
    <dbReference type="NCBI Taxonomy" id="659425"/>
    <lineage>
        <taxon>Bacteria</taxon>
        <taxon>Bacillati</taxon>
        <taxon>Bacillota</taxon>
        <taxon>Clostridia</taxon>
        <taxon>Eubacteriales</taxon>
        <taxon>Oscillospiraceae</taxon>
        <taxon>Thermoclostridium</taxon>
    </lineage>
</organism>
<proteinExistence type="predicted"/>
<dbReference type="GO" id="GO:0030288">
    <property type="term" value="C:outer membrane-bounded periplasmic space"/>
    <property type="evidence" value="ECO:0007669"/>
    <property type="project" value="TreeGrafter"/>
</dbReference>
<name>A0A1M6B710_9FIRM</name>
<dbReference type="CDD" id="cd19994">
    <property type="entry name" value="PBP1_ChvE"/>
    <property type="match status" value="1"/>
</dbReference>
<dbReference type="SUPFAM" id="SSF53822">
    <property type="entry name" value="Periplasmic binding protein-like I"/>
    <property type="match status" value="1"/>
</dbReference>
<evidence type="ECO:0000256" key="2">
    <source>
        <dbReference type="ARBA" id="ARBA00022729"/>
    </source>
</evidence>
<protein>
    <submittedName>
        <fullName evidence="5">Putative multiple sugar transport system substrate-binding protein</fullName>
    </submittedName>
</protein>
<gene>
    <name evidence="5" type="ORF">SAMN05444373_100290</name>
</gene>
<dbReference type="GO" id="GO:0030246">
    <property type="term" value="F:carbohydrate binding"/>
    <property type="evidence" value="ECO:0007669"/>
    <property type="project" value="TreeGrafter"/>
</dbReference>
<accession>A0A1M6B710</accession>